<dbReference type="InterPro" id="IPR017850">
    <property type="entry name" value="Alkaline_phosphatase_core_sf"/>
</dbReference>
<dbReference type="RefSeq" id="WP_067426376.1">
    <property type="nucleotide sequence ID" value="NZ_CP016438.1"/>
</dbReference>
<feature type="transmembrane region" description="Helical" evidence="2">
    <location>
        <begin position="147"/>
        <end position="165"/>
    </location>
</feature>
<feature type="transmembrane region" description="Helical" evidence="2">
    <location>
        <begin position="292"/>
        <end position="312"/>
    </location>
</feature>
<reference evidence="3 4" key="1">
    <citation type="submission" date="2016-07" db="EMBL/GenBank/DDBJ databases">
        <title>Enhancement of antibiotic productionsby engineered nitrateutilization in actinobacteria.</title>
        <authorList>
            <person name="Meng S.C."/>
        </authorList>
    </citation>
    <scope>NUCLEOTIDE SEQUENCE [LARGE SCALE GENOMIC DNA]</scope>
    <source>
        <strain evidence="3 4">NRRL 2936</strain>
    </source>
</reference>
<evidence type="ECO:0000256" key="1">
    <source>
        <dbReference type="SAM" id="MobiDB-lite"/>
    </source>
</evidence>
<feature type="region of interest" description="Disordered" evidence="1">
    <location>
        <begin position="1"/>
        <end position="134"/>
    </location>
</feature>
<keyword evidence="2" id="KW-0812">Transmembrane</keyword>
<protein>
    <submittedName>
        <fullName evidence="3">Uncharacterized protein</fullName>
    </submittedName>
</protein>
<keyword evidence="2" id="KW-0472">Membrane</keyword>
<dbReference type="Proteomes" id="UP000092598">
    <property type="component" value="Chromosome"/>
</dbReference>
<feature type="transmembrane region" description="Helical" evidence="2">
    <location>
        <begin position="177"/>
        <end position="195"/>
    </location>
</feature>
<dbReference type="Gene3D" id="3.40.720.10">
    <property type="entry name" value="Alkaline Phosphatase, subunit A"/>
    <property type="match status" value="1"/>
</dbReference>
<evidence type="ECO:0000313" key="3">
    <source>
        <dbReference type="EMBL" id="ANS62802.1"/>
    </source>
</evidence>
<dbReference type="EMBL" id="CP016438">
    <property type="protein sequence ID" value="ANS62802.1"/>
    <property type="molecule type" value="Genomic_DNA"/>
</dbReference>
<dbReference type="STRING" id="1915.SLINC_0578"/>
<feature type="compositionally biased region" description="Low complexity" evidence="1">
    <location>
        <begin position="60"/>
        <end position="74"/>
    </location>
</feature>
<accession>A0A1B1M309</accession>
<feature type="compositionally biased region" description="Acidic residues" evidence="1">
    <location>
        <begin position="101"/>
        <end position="112"/>
    </location>
</feature>
<feature type="compositionally biased region" description="Basic and acidic residues" evidence="1">
    <location>
        <begin position="20"/>
        <end position="37"/>
    </location>
</feature>
<gene>
    <name evidence="3" type="ORF">SLINC_0578</name>
</gene>
<dbReference type="AlphaFoldDB" id="A0A1B1M309"/>
<feature type="transmembrane region" description="Helical" evidence="2">
    <location>
        <begin position="258"/>
        <end position="280"/>
    </location>
</feature>
<feature type="transmembrane region" description="Helical" evidence="2">
    <location>
        <begin position="202"/>
        <end position="220"/>
    </location>
</feature>
<sequence>MSLFTRSRQLPDAEGGAGPDGDHRDDTSVADGARGDDTAAEAGEGAGGGKAETTGDEAEGTSVGAEGTADAEATADPEHGADPEDSTDAEATADPEHGADPEDSTDSEDSADAEGSAAEAEETPDSPGSPAPGWFGWRRRFPRAARGVAVGTSVLAGAVVLGVLLVPNRLERVNVEAFLRLPVEAILLAVVLLALPPRPRKVAAVVSGVFLGLFATLKFLDMGFYQFLARPFDLVFDWILLNDATDFLRESFGRSGQVLAVVGVIVLFAAVLALSTLAVTRLTNVMSRHRPVAVRTTLVLGTVWVTCFTLGVQAGGVTIATKGNSEFLANRLQNVYNGLGDAKVFEKEAGVDAFGDTPPDQLLTGLRGKDVLFTFIESYGRVALDDPQMAPEMDATLKEGTSSLKAAGFDSRSGWLKSPVAGAGSWLAHSTFLSGLWVKNQQRYRSLTTGDRETLTSYFQKTGAWRTVGIVPGVRKAWPEGKYFGLDNIYDSEHLGYHGPYFSWTPVPDQFSMEAFQRLEHGKKDRDPIMAEIILASSHSPWSPVAHMIDWEDLGDGSVFHQVKKEGTNPTEVWKDPKRVRTEYRKAVEYSLHSVIEWLQRYGDDNTVLVFLGDHQPVPTVTRNSANKDVPITIVARDPKVLDRVSGWGWTDGLKPADNAPTWGMDQFRDRFMTAYAK</sequence>
<keyword evidence="2" id="KW-1133">Transmembrane helix</keyword>
<proteinExistence type="predicted"/>
<dbReference type="KEGG" id="sls:SLINC_0578"/>
<keyword evidence="4" id="KW-1185">Reference proteome</keyword>
<name>A0A1B1M309_STRLN</name>
<evidence type="ECO:0000313" key="4">
    <source>
        <dbReference type="Proteomes" id="UP000092598"/>
    </source>
</evidence>
<dbReference type="OrthoDB" id="1376015at2"/>
<dbReference type="SUPFAM" id="SSF53649">
    <property type="entry name" value="Alkaline phosphatase-like"/>
    <property type="match status" value="1"/>
</dbReference>
<feature type="compositionally biased region" description="Acidic residues" evidence="1">
    <location>
        <begin position="83"/>
        <end position="93"/>
    </location>
</feature>
<dbReference type="PATRIC" id="fig|1915.4.peg.688"/>
<organism evidence="3 4">
    <name type="scientific">Streptomyces lincolnensis</name>
    <dbReference type="NCBI Taxonomy" id="1915"/>
    <lineage>
        <taxon>Bacteria</taxon>
        <taxon>Bacillati</taxon>
        <taxon>Actinomycetota</taxon>
        <taxon>Actinomycetes</taxon>
        <taxon>Kitasatosporales</taxon>
        <taxon>Streptomycetaceae</taxon>
        <taxon>Streptomyces</taxon>
    </lineage>
</organism>
<evidence type="ECO:0000256" key="2">
    <source>
        <dbReference type="SAM" id="Phobius"/>
    </source>
</evidence>